<keyword evidence="2" id="KW-0963">Cytoplasm</keyword>
<feature type="compositionally biased region" description="Low complexity" evidence="7">
    <location>
        <begin position="144"/>
        <end position="158"/>
    </location>
</feature>
<dbReference type="SMART" id="SM00339">
    <property type="entry name" value="FH"/>
    <property type="match status" value="1"/>
</dbReference>
<dbReference type="PRINTS" id="PR00053">
    <property type="entry name" value="FORKHEAD"/>
</dbReference>
<dbReference type="Pfam" id="PF00250">
    <property type="entry name" value="Forkhead"/>
    <property type="match status" value="1"/>
</dbReference>
<comment type="subcellular location">
    <subcellularLocation>
        <location evidence="1">Cytoplasm</location>
    </subcellularLocation>
    <subcellularLocation>
        <location evidence="6">Nucleus</location>
    </subcellularLocation>
</comment>
<sequence length="310" mass="34943">MFIQVPDSVNKSLKRGHVPRTQIHYPRYSFQNQVAVNAVWIGSANSGVHESRNMLVGGHDHCNCGAEQVRPAVGPGWIPWNPAMVPTHEQHRMCRELYSNLVCPQSAVTRESIVNQNRQNFFTIKEEVSADKEDECSEEDDIESIGSPRSLASSGSTSSRDDTLINLSSELLSSSGAQAPAAKPRSQQVNPWGKASYSDLITMAITSTDDNMMTLSDIYSWIVKNVPYFNDKGTYLSVQGWKNAVRHTLSLRKRFVRVPDPKRPYKSMWTISDDYQRNHLKDKQRHLKMKRRSENAQGSSQTMDLDEAAS</sequence>
<name>A0ABN8LCH4_9CNID</name>
<evidence type="ECO:0000256" key="4">
    <source>
        <dbReference type="ARBA" id="ARBA00023125"/>
    </source>
</evidence>
<dbReference type="PANTHER" id="PTHR45767">
    <property type="entry name" value="FORKHEAD BOX PROTEIN O"/>
    <property type="match status" value="1"/>
</dbReference>
<dbReference type="Proteomes" id="UP001159427">
    <property type="component" value="Unassembled WGS sequence"/>
</dbReference>
<accession>A0ABN8LCH4</accession>
<dbReference type="SUPFAM" id="SSF46785">
    <property type="entry name" value="Winged helix' DNA-binding domain"/>
    <property type="match status" value="1"/>
</dbReference>
<dbReference type="PROSITE" id="PS50039">
    <property type="entry name" value="FORK_HEAD_3"/>
    <property type="match status" value="1"/>
</dbReference>
<evidence type="ECO:0000259" key="8">
    <source>
        <dbReference type="PROSITE" id="PS50039"/>
    </source>
</evidence>
<keyword evidence="3" id="KW-0805">Transcription regulation</keyword>
<protein>
    <recommendedName>
        <fullName evidence="8">Fork-head domain-containing protein</fullName>
    </recommendedName>
</protein>
<feature type="region of interest" description="Disordered" evidence="7">
    <location>
        <begin position="283"/>
        <end position="310"/>
    </location>
</feature>
<gene>
    <name evidence="9" type="ORF">PEVE_00006230</name>
</gene>
<evidence type="ECO:0000256" key="2">
    <source>
        <dbReference type="ARBA" id="ARBA00022490"/>
    </source>
</evidence>
<dbReference type="InterPro" id="IPR036388">
    <property type="entry name" value="WH-like_DNA-bd_sf"/>
</dbReference>
<keyword evidence="6" id="KW-0539">Nucleus</keyword>
<keyword evidence="5" id="KW-0804">Transcription</keyword>
<evidence type="ECO:0000256" key="5">
    <source>
        <dbReference type="ARBA" id="ARBA00023163"/>
    </source>
</evidence>
<evidence type="ECO:0000256" key="3">
    <source>
        <dbReference type="ARBA" id="ARBA00023015"/>
    </source>
</evidence>
<evidence type="ECO:0000313" key="10">
    <source>
        <dbReference type="Proteomes" id="UP001159427"/>
    </source>
</evidence>
<reference evidence="9 10" key="1">
    <citation type="submission" date="2022-05" db="EMBL/GenBank/DDBJ databases">
        <authorList>
            <consortium name="Genoscope - CEA"/>
            <person name="William W."/>
        </authorList>
    </citation>
    <scope>NUCLEOTIDE SEQUENCE [LARGE SCALE GENOMIC DNA]</scope>
</reference>
<dbReference type="CDD" id="cd20032">
    <property type="entry name" value="FH_FOXO"/>
    <property type="match status" value="1"/>
</dbReference>
<dbReference type="PROSITE" id="PS00658">
    <property type="entry name" value="FORK_HEAD_2"/>
    <property type="match status" value="1"/>
</dbReference>
<organism evidence="9 10">
    <name type="scientific">Porites evermanni</name>
    <dbReference type="NCBI Taxonomy" id="104178"/>
    <lineage>
        <taxon>Eukaryota</taxon>
        <taxon>Metazoa</taxon>
        <taxon>Cnidaria</taxon>
        <taxon>Anthozoa</taxon>
        <taxon>Hexacorallia</taxon>
        <taxon>Scleractinia</taxon>
        <taxon>Fungiina</taxon>
        <taxon>Poritidae</taxon>
        <taxon>Porites</taxon>
    </lineage>
</organism>
<keyword evidence="4 6" id="KW-0238">DNA-binding</keyword>
<proteinExistence type="predicted"/>
<evidence type="ECO:0000313" key="9">
    <source>
        <dbReference type="EMBL" id="CAH3014765.1"/>
    </source>
</evidence>
<feature type="domain" description="Fork-head" evidence="8">
    <location>
        <begin position="192"/>
        <end position="291"/>
    </location>
</feature>
<dbReference type="EMBL" id="CALNXI010000014">
    <property type="protein sequence ID" value="CAH3014765.1"/>
    <property type="molecule type" value="Genomic_DNA"/>
</dbReference>
<evidence type="ECO:0000256" key="7">
    <source>
        <dbReference type="SAM" id="MobiDB-lite"/>
    </source>
</evidence>
<feature type="compositionally biased region" description="Acidic residues" evidence="7">
    <location>
        <begin position="132"/>
        <end position="143"/>
    </location>
</feature>
<feature type="region of interest" description="Disordered" evidence="7">
    <location>
        <begin position="129"/>
        <end position="161"/>
    </location>
</feature>
<dbReference type="InterPro" id="IPR001766">
    <property type="entry name" value="Fork_head_dom"/>
</dbReference>
<dbReference type="InterPro" id="IPR036390">
    <property type="entry name" value="WH_DNA-bd_sf"/>
</dbReference>
<dbReference type="Gene3D" id="1.10.10.10">
    <property type="entry name" value="Winged helix-like DNA-binding domain superfamily/Winged helix DNA-binding domain"/>
    <property type="match status" value="1"/>
</dbReference>
<evidence type="ECO:0000256" key="1">
    <source>
        <dbReference type="ARBA" id="ARBA00004496"/>
    </source>
</evidence>
<keyword evidence="10" id="KW-1185">Reference proteome</keyword>
<evidence type="ECO:0000256" key="6">
    <source>
        <dbReference type="PROSITE-ProRule" id="PRU00089"/>
    </source>
</evidence>
<comment type="caution">
    <text evidence="9">The sequence shown here is derived from an EMBL/GenBank/DDBJ whole genome shotgun (WGS) entry which is preliminary data.</text>
</comment>
<feature type="DNA-binding region" description="Fork-head" evidence="6">
    <location>
        <begin position="192"/>
        <end position="291"/>
    </location>
</feature>
<dbReference type="InterPro" id="IPR030456">
    <property type="entry name" value="TF_fork_head_CS_2"/>
</dbReference>